<dbReference type="GeneID" id="9698243"/>
<dbReference type="KEGG" id="ein:Eint_081230"/>
<sequence length="424" mass="48216">MHRKTMTESLDGYREITEIRRDRRIVISSAVDVVTGEKVILEEADLSGISSYYQPLLMGFLLEHELNNSPYVMKVMRVFESSNRIYVVQRHMSLGPVDTTIGNQIFVSDDFVFYVFMQVVYAMKLNGEEGWFWDRMSPRYIWIDEDGKVRICWADVVLGNMKAMVKQLDKWNGRMKSEEKTTGGDKVNSGCEGSVSFGNLRRIFVSLALGVSEVSKVMYSWNGRIGRSGFLGHIQGLSPDLDGLASLLFEDGVGIKDLEEYTRRMIQEKRIASNPREIFKSLGTVLEEMKRDENKTLEETRAWNGKSPRTEEPESGSGSEESGRNMSESGSRGDDERVGSFGTREYRKGRFYVCDAIPLGEREKGLGMNDQMKRMGRIVNVQNRQISLLTGVMRKSGLLDKETDAELGELEDLVNFLLFGVERQ</sequence>
<protein>
    <submittedName>
        <fullName evidence="2">Uncharacterized protein</fullName>
    </submittedName>
</protein>
<evidence type="ECO:0000313" key="2">
    <source>
        <dbReference type="EMBL" id="ADM12055.1"/>
    </source>
</evidence>
<dbReference type="EMBL" id="CP001949">
    <property type="protein sequence ID" value="ADM12055.1"/>
    <property type="molecule type" value="Genomic_DNA"/>
</dbReference>
<feature type="compositionally biased region" description="Basic and acidic residues" evidence="1">
    <location>
        <begin position="290"/>
        <end position="301"/>
    </location>
</feature>
<keyword evidence="3" id="KW-1185">Reference proteome</keyword>
<dbReference type="VEuPathDB" id="MicrosporidiaDB:Eint_081230"/>
<dbReference type="HOGENOM" id="CLU_652161_0_0_1"/>
<reference evidence="2 3" key="1">
    <citation type="journal article" date="2010" name="Nat. Commun.">
        <title>The complete sequence of the smallest known nuclear genome from the microsporidian Encephalitozoon intestinalis.</title>
        <authorList>
            <person name="Corradi N."/>
            <person name="Pombert J.-F."/>
            <person name="Farinelli L."/>
            <person name="Didier E.S."/>
            <person name="Keeling P.J."/>
        </authorList>
    </citation>
    <scope>NUCLEOTIDE SEQUENCE [LARGE SCALE GENOMIC DNA]</scope>
    <source>
        <strain evidence="2 3">ATCC 50506</strain>
    </source>
</reference>
<feature type="region of interest" description="Disordered" evidence="1">
    <location>
        <begin position="290"/>
        <end position="340"/>
    </location>
</feature>
<dbReference type="SUPFAM" id="SSF56112">
    <property type="entry name" value="Protein kinase-like (PK-like)"/>
    <property type="match status" value="1"/>
</dbReference>
<dbReference type="AlphaFoldDB" id="E0S8T8"/>
<dbReference type="OrthoDB" id="2192449at2759"/>
<organism evidence="2 3">
    <name type="scientific">Encephalitozoon intestinalis (strain ATCC 50506)</name>
    <name type="common">Microsporidian parasite</name>
    <name type="synonym">Septata intestinalis</name>
    <dbReference type="NCBI Taxonomy" id="876142"/>
    <lineage>
        <taxon>Eukaryota</taxon>
        <taxon>Fungi</taxon>
        <taxon>Fungi incertae sedis</taxon>
        <taxon>Microsporidia</taxon>
        <taxon>Unikaryonidae</taxon>
        <taxon>Encephalitozoon</taxon>
    </lineage>
</organism>
<dbReference type="InterPro" id="IPR011009">
    <property type="entry name" value="Kinase-like_dom_sf"/>
</dbReference>
<evidence type="ECO:0000313" key="3">
    <source>
        <dbReference type="Proteomes" id="UP000002313"/>
    </source>
</evidence>
<accession>E0S8T8</accession>
<name>E0S8T8_ENCIT</name>
<dbReference type="Proteomes" id="UP000002313">
    <property type="component" value="Chromosome VIII"/>
</dbReference>
<feature type="compositionally biased region" description="Low complexity" evidence="1">
    <location>
        <begin position="315"/>
        <end position="330"/>
    </location>
</feature>
<proteinExistence type="predicted"/>
<dbReference type="RefSeq" id="XP_003073415.1">
    <property type="nucleotide sequence ID" value="XM_003073369.1"/>
</dbReference>
<reference evidence="2 3" key="2">
    <citation type="journal article" date="2012" name="Proc. Natl. Acad. Sci. U.S.A.">
        <title>Gain and loss of multiple functionally related, horizontally transferred genes in the reduced genomes of two microsporidian parasites.</title>
        <authorList>
            <person name="Pombert J.-F."/>
            <person name="Selman M."/>
            <person name="Burki F."/>
            <person name="Bardell F.T."/>
            <person name="Farinelli L."/>
            <person name="Solter L.F."/>
            <person name="Whitman D.W."/>
            <person name="Weiss L.M."/>
            <person name="Corradi N."/>
            <person name="Keeling P.J."/>
        </authorList>
    </citation>
    <scope>NUCLEOTIDE SEQUENCE [LARGE SCALE GENOMIC DNA]</scope>
    <source>
        <strain evidence="2 3">ATCC 50506</strain>
    </source>
</reference>
<evidence type="ECO:0000256" key="1">
    <source>
        <dbReference type="SAM" id="MobiDB-lite"/>
    </source>
</evidence>
<feature type="compositionally biased region" description="Basic and acidic residues" evidence="1">
    <location>
        <begin position="331"/>
        <end position="340"/>
    </location>
</feature>
<gene>
    <name evidence="2" type="ORF">Eint_081230</name>
</gene>